<dbReference type="Proteomes" id="UP001527882">
    <property type="component" value="Unassembled WGS sequence"/>
</dbReference>
<sequence>MLSERESIIWIAEGDIGIRRMEYSPNDISLLEKWLNDEVVQDYYEGRSKTYTREQIVAKFGPRLLGNDPVIPCLILYHGVAIGYIQYYQLLSQEQEDYSVDPGKLAYGIDLFIGEPSYWNKRIGSKALKRLLAYLFEEIRADIVCVDPQTWNERAIRCYLKCGFKKTKVLEQREHLQWIL</sequence>
<organism evidence="3 4">
    <name type="scientific">Paenibacillus gyeongsangnamensis</name>
    <dbReference type="NCBI Taxonomy" id="3388067"/>
    <lineage>
        <taxon>Bacteria</taxon>
        <taxon>Bacillati</taxon>
        <taxon>Bacillota</taxon>
        <taxon>Bacilli</taxon>
        <taxon>Bacillales</taxon>
        <taxon>Paenibacillaceae</taxon>
        <taxon>Paenibacillus</taxon>
    </lineage>
</organism>
<dbReference type="SUPFAM" id="SSF55729">
    <property type="entry name" value="Acyl-CoA N-acyltransferases (Nat)"/>
    <property type="match status" value="1"/>
</dbReference>
<gene>
    <name evidence="3" type="ORF">O9H85_10295</name>
</gene>
<dbReference type="RefSeq" id="WP_269881263.1">
    <property type="nucleotide sequence ID" value="NZ_JAQAGZ010000006.1"/>
</dbReference>
<evidence type="ECO:0000259" key="2">
    <source>
        <dbReference type="PROSITE" id="PS51186"/>
    </source>
</evidence>
<evidence type="ECO:0000313" key="4">
    <source>
        <dbReference type="Proteomes" id="UP001527882"/>
    </source>
</evidence>
<dbReference type="PANTHER" id="PTHR31438:SF1">
    <property type="entry name" value="LYSINE N-ACYLTRANSFERASE C17G9.06C-RELATED"/>
    <property type="match status" value="1"/>
</dbReference>
<dbReference type="PANTHER" id="PTHR31438">
    <property type="entry name" value="LYSINE N-ACYLTRANSFERASE C17G9.06C-RELATED"/>
    <property type="match status" value="1"/>
</dbReference>
<dbReference type="InterPro" id="IPR016181">
    <property type="entry name" value="Acyl_CoA_acyltransferase"/>
</dbReference>
<dbReference type="PROSITE" id="PS51186">
    <property type="entry name" value="GNAT"/>
    <property type="match status" value="1"/>
</dbReference>
<name>A0ABT4Q7M6_9BACL</name>
<keyword evidence="4" id="KW-1185">Reference proteome</keyword>
<proteinExistence type="predicted"/>
<dbReference type="Pfam" id="PF13523">
    <property type="entry name" value="Acetyltransf_8"/>
    <property type="match status" value="1"/>
</dbReference>
<protein>
    <submittedName>
        <fullName evidence="3">GNAT family N-acetyltransferase</fullName>
    </submittedName>
</protein>
<evidence type="ECO:0000256" key="1">
    <source>
        <dbReference type="ARBA" id="ARBA00023251"/>
    </source>
</evidence>
<dbReference type="Gene3D" id="3.40.630.30">
    <property type="match status" value="1"/>
</dbReference>
<keyword evidence="1" id="KW-0046">Antibiotic resistance</keyword>
<accession>A0ABT4Q7M6</accession>
<feature type="domain" description="N-acetyltransferase" evidence="2">
    <location>
        <begin position="16"/>
        <end position="180"/>
    </location>
</feature>
<reference evidence="3 4" key="1">
    <citation type="submission" date="2022-12" db="EMBL/GenBank/DDBJ databases">
        <title>Draft genome sequence of Paenibacillus sp. dW9.</title>
        <authorList>
            <person name="Choi E.-W."/>
            <person name="Kim D.-U."/>
        </authorList>
    </citation>
    <scope>NUCLEOTIDE SEQUENCE [LARGE SCALE GENOMIC DNA]</scope>
    <source>
        <strain evidence="4">dW9</strain>
    </source>
</reference>
<dbReference type="InterPro" id="IPR000182">
    <property type="entry name" value="GNAT_dom"/>
</dbReference>
<dbReference type="EMBL" id="JAQAGZ010000006">
    <property type="protein sequence ID" value="MCZ8512797.1"/>
    <property type="molecule type" value="Genomic_DNA"/>
</dbReference>
<comment type="caution">
    <text evidence="3">The sequence shown here is derived from an EMBL/GenBank/DDBJ whole genome shotgun (WGS) entry which is preliminary data.</text>
</comment>
<evidence type="ECO:0000313" key="3">
    <source>
        <dbReference type="EMBL" id="MCZ8512797.1"/>
    </source>
</evidence>